<dbReference type="GO" id="GO:0003677">
    <property type="term" value="F:DNA binding"/>
    <property type="evidence" value="ECO:0007669"/>
    <property type="project" value="UniProtKB-KW"/>
</dbReference>
<evidence type="ECO:0000259" key="4">
    <source>
        <dbReference type="PROSITE" id="PS50995"/>
    </source>
</evidence>
<dbReference type="PaxDb" id="880073-Calab_2439"/>
<keyword evidence="2 5" id="KW-0238">DNA-binding</keyword>
<dbReference type="InterPro" id="IPR039422">
    <property type="entry name" value="MarR/SlyA-like"/>
</dbReference>
<evidence type="ECO:0000256" key="1">
    <source>
        <dbReference type="ARBA" id="ARBA00023015"/>
    </source>
</evidence>
<dbReference type="InParanoid" id="H1XYX8"/>
<dbReference type="CDD" id="cd00090">
    <property type="entry name" value="HTH_ARSR"/>
    <property type="match status" value="1"/>
</dbReference>
<dbReference type="SMART" id="SM00347">
    <property type="entry name" value="HTH_MARR"/>
    <property type="match status" value="1"/>
</dbReference>
<evidence type="ECO:0000256" key="3">
    <source>
        <dbReference type="ARBA" id="ARBA00023163"/>
    </source>
</evidence>
<dbReference type="PROSITE" id="PS50995">
    <property type="entry name" value="HTH_MARR_2"/>
    <property type="match status" value="1"/>
</dbReference>
<dbReference type="InterPro" id="IPR036390">
    <property type="entry name" value="WH_DNA-bd_sf"/>
</dbReference>
<dbReference type="Proteomes" id="UP000004671">
    <property type="component" value="Chromosome"/>
</dbReference>
<dbReference type="Gene3D" id="1.10.10.10">
    <property type="entry name" value="Winged helix-like DNA-binding domain superfamily/Winged helix DNA-binding domain"/>
    <property type="match status" value="1"/>
</dbReference>
<dbReference type="PROSITE" id="PS01117">
    <property type="entry name" value="HTH_MARR_1"/>
    <property type="match status" value="1"/>
</dbReference>
<dbReference type="AlphaFoldDB" id="H1XYX8"/>
<evidence type="ECO:0000313" key="8">
    <source>
        <dbReference type="Proteomes" id="UP000183868"/>
    </source>
</evidence>
<evidence type="ECO:0000313" key="7">
    <source>
        <dbReference type="Proteomes" id="UP000004671"/>
    </source>
</evidence>
<proteinExistence type="predicted"/>
<dbReference type="GO" id="GO:0006950">
    <property type="term" value="P:response to stress"/>
    <property type="evidence" value="ECO:0007669"/>
    <property type="project" value="TreeGrafter"/>
</dbReference>
<dbReference type="InterPro" id="IPR000835">
    <property type="entry name" value="HTH_MarR-typ"/>
</dbReference>
<dbReference type="GO" id="GO:0003700">
    <property type="term" value="F:DNA-binding transcription factor activity"/>
    <property type="evidence" value="ECO:0007669"/>
    <property type="project" value="InterPro"/>
</dbReference>
<dbReference type="FunCoup" id="H1XYX8">
    <property type="interactions" value="148"/>
</dbReference>
<dbReference type="Pfam" id="PF01047">
    <property type="entry name" value="MarR"/>
    <property type="match status" value="1"/>
</dbReference>
<feature type="domain" description="HTH marR-type" evidence="4">
    <location>
        <begin position="6"/>
        <end position="138"/>
    </location>
</feature>
<accession>H1XYX8</accession>
<evidence type="ECO:0000313" key="5">
    <source>
        <dbReference type="EMBL" id="APF18001.1"/>
    </source>
</evidence>
<dbReference type="InterPro" id="IPR036388">
    <property type="entry name" value="WH-like_DNA-bd_sf"/>
</dbReference>
<gene>
    <name evidence="5" type="primary">marR</name>
    <name evidence="5" type="ORF">Cabys_1252</name>
    <name evidence="6" type="ORF">Calab_2439</name>
</gene>
<protein>
    <submittedName>
        <fullName evidence="5">DNA-binding transcriptional regulator, MarR family</fullName>
    </submittedName>
    <submittedName>
        <fullName evidence="6">Regulatory protein MarR</fullName>
    </submittedName>
</protein>
<sequence length="147" mass="17445">MQTEYIDELTNAFTRLIHYFHHMAGQVFRLSDLSLAQYRVLMLLYHYQPMTVGQLKQKLGNAQSSVSEMLLRMEEQGLVIRRPNPKDRRQTLLRLSRKAREMIKTRKEKMGDVYQKIIEGKSEEEIEELLTLLTRLLNLLEKNEHLS</sequence>
<evidence type="ECO:0000256" key="2">
    <source>
        <dbReference type="ARBA" id="ARBA00023125"/>
    </source>
</evidence>
<keyword evidence="3" id="KW-0804">Transcription</keyword>
<dbReference type="EMBL" id="CP018099">
    <property type="protein sequence ID" value="APF18001.1"/>
    <property type="molecule type" value="Genomic_DNA"/>
</dbReference>
<dbReference type="HOGENOM" id="CLU_083287_18_5_0"/>
<reference evidence="5 8" key="2">
    <citation type="submission" date="2016-11" db="EMBL/GenBank/DDBJ databases">
        <title>Genomic analysis of Caldithrix abyssi and proposal of a novel bacterial phylum Caldithrichaeota.</title>
        <authorList>
            <person name="Kublanov I."/>
            <person name="Sigalova O."/>
            <person name="Gavrilov S."/>
            <person name="Lebedinsky A."/>
            <person name="Ivanova N."/>
            <person name="Daum C."/>
            <person name="Reddy T."/>
            <person name="Klenk H.P."/>
            <person name="Goker M."/>
            <person name="Reva O."/>
            <person name="Miroshnichenko M."/>
            <person name="Kyprides N."/>
            <person name="Woyke T."/>
            <person name="Gelfand M."/>
        </authorList>
    </citation>
    <scope>NUCLEOTIDE SEQUENCE [LARGE SCALE GENOMIC DNA]</scope>
    <source>
        <strain evidence="5 8">LF13</strain>
    </source>
</reference>
<keyword evidence="7" id="KW-1185">Reference proteome</keyword>
<evidence type="ECO:0000313" key="6">
    <source>
        <dbReference type="EMBL" id="EHO42049.1"/>
    </source>
</evidence>
<dbReference type="STRING" id="880073.Cabys_1252"/>
<dbReference type="PANTHER" id="PTHR33164:SF43">
    <property type="entry name" value="HTH-TYPE TRANSCRIPTIONAL REPRESSOR YETL"/>
    <property type="match status" value="1"/>
</dbReference>
<keyword evidence="1" id="KW-0805">Transcription regulation</keyword>
<reference evidence="6 7" key="1">
    <citation type="submission" date="2011-09" db="EMBL/GenBank/DDBJ databases">
        <title>The permanent draft genome of Caldithrix abyssi DSM 13497.</title>
        <authorList>
            <consortium name="US DOE Joint Genome Institute (JGI-PGF)"/>
            <person name="Lucas S."/>
            <person name="Han J."/>
            <person name="Lapidus A."/>
            <person name="Bruce D."/>
            <person name="Goodwin L."/>
            <person name="Pitluck S."/>
            <person name="Peters L."/>
            <person name="Kyrpides N."/>
            <person name="Mavromatis K."/>
            <person name="Ivanova N."/>
            <person name="Mikhailova N."/>
            <person name="Chertkov O."/>
            <person name="Detter J.C."/>
            <person name="Tapia R."/>
            <person name="Han C."/>
            <person name="Land M."/>
            <person name="Hauser L."/>
            <person name="Markowitz V."/>
            <person name="Cheng J.-F."/>
            <person name="Hugenholtz P."/>
            <person name="Woyke T."/>
            <person name="Wu D."/>
            <person name="Spring S."/>
            <person name="Brambilla E."/>
            <person name="Klenk H.-P."/>
            <person name="Eisen J.A."/>
        </authorList>
    </citation>
    <scope>NUCLEOTIDE SEQUENCE [LARGE SCALE GENOMIC DNA]</scope>
    <source>
        <strain evidence="6 7">DSM 13497</strain>
    </source>
</reference>
<dbReference type="RefSeq" id="WP_006929271.1">
    <property type="nucleotide sequence ID" value="NZ_CM001402.1"/>
</dbReference>
<dbReference type="InterPro" id="IPR023187">
    <property type="entry name" value="Tscrpt_reg_MarR-type_CS"/>
</dbReference>
<dbReference type="EMBL" id="CM001402">
    <property type="protein sequence ID" value="EHO42049.1"/>
    <property type="molecule type" value="Genomic_DNA"/>
</dbReference>
<name>H1XYX8_CALAY</name>
<dbReference type="PANTHER" id="PTHR33164">
    <property type="entry name" value="TRANSCRIPTIONAL REGULATOR, MARR FAMILY"/>
    <property type="match status" value="1"/>
</dbReference>
<organism evidence="6 7">
    <name type="scientific">Caldithrix abyssi DSM 13497</name>
    <dbReference type="NCBI Taxonomy" id="880073"/>
    <lineage>
        <taxon>Bacteria</taxon>
        <taxon>Pseudomonadati</taxon>
        <taxon>Calditrichota</taxon>
        <taxon>Calditrichia</taxon>
        <taxon>Calditrichales</taxon>
        <taxon>Calditrichaceae</taxon>
        <taxon>Caldithrix</taxon>
    </lineage>
</organism>
<dbReference type="SUPFAM" id="SSF46785">
    <property type="entry name" value="Winged helix' DNA-binding domain"/>
    <property type="match status" value="1"/>
</dbReference>
<dbReference type="PRINTS" id="PR00598">
    <property type="entry name" value="HTHMARR"/>
</dbReference>
<dbReference type="eggNOG" id="COG1846">
    <property type="taxonomic scope" value="Bacteria"/>
</dbReference>
<dbReference type="Proteomes" id="UP000183868">
    <property type="component" value="Chromosome"/>
</dbReference>
<dbReference type="KEGG" id="caby:Cabys_1252"/>
<dbReference type="InterPro" id="IPR011991">
    <property type="entry name" value="ArsR-like_HTH"/>
</dbReference>
<dbReference type="OrthoDB" id="32523at2"/>